<accession>A0AAN8RG65</accession>
<keyword evidence="4 6" id="KW-1133">Transmembrane helix</keyword>
<keyword evidence="8" id="KW-1185">Reference proteome</keyword>
<evidence type="ECO:0000256" key="2">
    <source>
        <dbReference type="ARBA" id="ARBA00022692"/>
    </source>
</evidence>
<gene>
    <name evidence="7" type="ORF">TWF718_000088</name>
</gene>
<evidence type="ECO:0000313" key="8">
    <source>
        <dbReference type="Proteomes" id="UP001313282"/>
    </source>
</evidence>
<comment type="subcellular location">
    <subcellularLocation>
        <location evidence="1">Endoplasmic reticulum membrane</location>
        <topology evidence="1">Multi-pass membrane protein</topology>
    </subcellularLocation>
</comment>
<reference evidence="7 8" key="1">
    <citation type="submission" date="2019-10" db="EMBL/GenBank/DDBJ databases">
        <authorList>
            <person name="Palmer J.M."/>
        </authorList>
    </citation>
    <scope>NUCLEOTIDE SEQUENCE [LARGE SCALE GENOMIC DNA]</scope>
    <source>
        <strain evidence="7 8">TWF718</strain>
    </source>
</reference>
<evidence type="ECO:0000256" key="3">
    <source>
        <dbReference type="ARBA" id="ARBA00022824"/>
    </source>
</evidence>
<evidence type="ECO:0000256" key="1">
    <source>
        <dbReference type="ARBA" id="ARBA00004477"/>
    </source>
</evidence>
<dbReference type="EMBL" id="JAVHNR010000001">
    <property type="protein sequence ID" value="KAK6355695.1"/>
    <property type="molecule type" value="Genomic_DNA"/>
</dbReference>
<evidence type="ECO:0000256" key="4">
    <source>
        <dbReference type="ARBA" id="ARBA00022989"/>
    </source>
</evidence>
<dbReference type="Pfam" id="PF11779">
    <property type="entry name" value="SPT_ssu-like"/>
    <property type="match status" value="1"/>
</dbReference>
<sequence length="126" mass="14534">MTTTLSVYPPPPRKRMRKTWIQRQLLLFEVTFGPFVMSPGEKLAFYTFLFLFFSLLTATVTLYLPQHLQTTTRRLLFYIFGDDSVIRNEDILGYSSAFVQVEGGNAGIETPPRFSIGYREVKSYMG</sequence>
<keyword evidence="5 6" id="KW-0472">Membrane</keyword>
<dbReference type="Proteomes" id="UP001313282">
    <property type="component" value="Unassembled WGS sequence"/>
</dbReference>
<dbReference type="InterPro" id="IPR024512">
    <property type="entry name" value="Ser_palmitoyltrfase_ssu-like"/>
</dbReference>
<evidence type="ECO:0000256" key="6">
    <source>
        <dbReference type="SAM" id="Phobius"/>
    </source>
</evidence>
<comment type="caution">
    <text evidence="7">The sequence shown here is derived from an EMBL/GenBank/DDBJ whole genome shotgun (WGS) entry which is preliminary data.</text>
</comment>
<dbReference type="AlphaFoldDB" id="A0AAN8RG65"/>
<keyword evidence="2 6" id="KW-0812">Transmembrane</keyword>
<protein>
    <submittedName>
        <fullName evidence="7">Uncharacterized protein</fullName>
    </submittedName>
</protein>
<keyword evidence="3" id="KW-0256">Endoplasmic reticulum</keyword>
<name>A0AAN8RG65_9PEZI</name>
<organism evidence="7 8">
    <name type="scientific">Orbilia javanica</name>
    <dbReference type="NCBI Taxonomy" id="47235"/>
    <lineage>
        <taxon>Eukaryota</taxon>
        <taxon>Fungi</taxon>
        <taxon>Dikarya</taxon>
        <taxon>Ascomycota</taxon>
        <taxon>Pezizomycotina</taxon>
        <taxon>Orbiliomycetes</taxon>
        <taxon>Orbiliales</taxon>
        <taxon>Orbiliaceae</taxon>
        <taxon>Orbilia</taxon>
    </lineage>
</organism>
<dbReference type="GO" id="GO:0005789">
    <property type="term" value="C:endoplasmic reticulum membrane"/>
    <property type="evidence" value="ECO:0007669"/>
    <property type="project" value="UniProtKB-SubCell"/>
</dbReference>
<evidence type="ECO:0000256" key="5">
    <source>
        <dbReference type="ARBA" id="ARBA00023136"/>
    </source>
</evidence>
<feature type="transmembrane region" description="Helical" evidence="6">
    <location>
        <begin position="43"/>
        <end position="64"/>
    </location>
</feature>
<proteinExistence type="predicted"/>
<evidence type="ECO:0000313" key="7">
    <source>
        <dbReference type="EMBL" id="KAK6355695.1"/>
    </source>
</evidence>